<reference evidence="1 2" key="1">
    <citation type="submission" date="2016-11" db="EMBL/GenBank/DDBJ databases">
        <authorList>
            <person name="Jaros S."/>
            <person name="Januszkiewicz K."/>
            <person name="Wedrychowicz H."/>
        </authorList>
    </citation>
    <scope>NUCLEOTIDE SEQUENCE [LARGE SCALE GENOMIC DNA]</scope>
    <source>
        <strain evidence="1 2">DSM 44666</strain>
    </source>
</reference>
<proteinExistence type="predicted"/>
<sequence length="419" mass="48808">MDSLKAHLYYLKSDLPSFSLVRYFLNHLNPEIPNQRTFYNRLTRGFYDSSFFDISYISDLGLRRMNEPTLYFLSLARKYSKDYVYNENQYDQVIKQLFDQMNRNVNTSPYDFVAFVKRNLDRPAFLNHIIRYYVDILGDWIDADVMAIVIVNSSKLMPKTNQTALLVSNCGNLLAHTSNALCRDAYQLAYSLQTNPYHRFTNQFRIAVAEIKRLHQPSKILSSLKRTKLAAKEFGDSTNQPLNTTFCYGLIHNLEALYYLKQKKFEEAGKQIKKAWSIVKEIPSYLLAMDQDIANRYRIQIIENLAFFAGFSSSWETSIPLFIEAVDLCRQVHPHSLAELLSMLGYACIQLNKYEEAISVLEEADQLRLHGVAISKANEVRKMLAVAHYELRHDEQVEYWLDKTMKYQEGLKNIHLTEG</sequence>
<dbReference type="EMBL" id="FQVL01000011">
    <property type="protein sequence ID" value="SHF22615.1"/>
    <property type="molecule type" value="Genomic_DNA"/>
</dbReference>
<organism evidence="1 2">
    <name type="scientific">Seinonella peptonophila</name>
    <dbReference type="NCBI Taxonomy" id="112248"/>
    <lineage>
        <taxon>Bacteria</taxon>
        <taxon>Bacillati</taxon>
        <taxon>Bacillota</taxon>
        <taxon>Bacilli</taxon>
        <taxon>Bacillales</taxon>
        <taxon>Thermoactinomycetaceae</taxon>
        <taxon>Seinonella</taxon>
    </lineage>
</organism>
<dbReference type="RefSeq" id="WP_073156249.1">
    <property type="nucleotide sequence ID" value="NZ_FQVL01000011.1"/>
</dbReference>
<name>A0A1M4ZXA9_9BACL</name>
<protein>
    <submittedName>
        <fullName evidence="1">Tetratricopeptide repeat-containing protein</fullName>
    </submittedName>
</protein>
<dbReference type="InterPro" id="IPR011990">
    <property type="entry name" value="TPR-like_helical_dom_sf"/>
</dbReference>
<dbReference type="STRING" id="112248.SAMN05444392_11128"/>
<dbReference type="AlphaFoldDB" id="A0A1M4ZXA9"/>
<dbReference type="Pfam" id="PF13424">
    <property type="entry name" value="TPR_12"/>
    <property type="match status" value="1"/>
</dbReference>
<dbReference type="Proteomes" id="UP000184476">
    <property type="component" value="Unassembled WGS sequence"/>
</dbReference>
<dbReference type="SUPFAM" id="SSF48452">
    <property type="entry name" value="TPR-like"/>
    <property type="match status" value="1"/>
</dbReference>
<dbReference type="OrthoDB" id="3252014at2"/>
<evidence type="ECO:0000313" key="2">
    <source>
        <dbReference type="Proteomes" id="UP000184476"/>
    </source>
</evidence>
<gene>
    <name evidence="1" type="ORF">SAMN05444392_11128</name>
</gene>
<evidence type="ECO:0000313" key="1">
    <source>
        <dbReference type="EMBL" id="SHF22615.1"/>
    </source>
</evidence>
<dbReference type="Gene3D" id="1.25.40.10">
    <property type="entry name" value="Tetratricopeptide repeat domain"/>
    <property type="match status" value="1"/>
</dbReference>
<keyword evidence="2" id="KW-1185">Reference proteome</keyword>
<accession>A0A1M4ZXA9</accession>